<evidence type="ECO:0000256" key="2">
    <source>
        <dbReference type="ARBA" id="ARBA00010872"/>
    </source>
</evidence>
<dbReference type="PANTHER" id="PTHR10188">
    <property type="entry name" value="L-ASPARAGINASE"/>
    <property type="match status" value="1"/>
</dbReference>
<comment type="catalytic activity">
    <reaction evidence="1">
        <text>Cleavage of a beta-linked Asp residue from the N-terminus of a polypeptide.</text>
        <dbReference type="EC" id="3.4.19.5"/>
    </reaction>
</comment>
<dbReference type="InterPro" id="IPR029055">
    <property type="entry name" value="Ntn_hydrolases_N"/>
</dbReference>
<evidence type="ECO:0000256" key="9">
    <source>
        <dbReference type="PIRSR" id="PIRSR600246-3"/>
    </source>
</evidence>
<keyword evidence="4" id="KW-0378">Hydrolase</keyword>
<dbReference type="GO" id="GO:0033345">
    <property type="term" value="P:L-asparagine catabolic process via L-aspartate"/>
    <property type="evidence" value="ECO:0007669"/>
    <property type="project" value="TreeGrafter"/>
</dbReference>
<name>A0AAU9WFR4_9CNID</name>
<dbReference type="EMBL" id="CALNXJ010000012">
    <property type="protein sequence ID" value="CAH3110405.1"/>
    <property type="molecule type" value="Genomic_DNA"/>
</dbReference>
<sequence length="318" mass="33337">MEPCIIIHGGCRPIPEDFKEPYKQGVQLAARKGYAVLLEGGSAVDAVEAAVRNMEDNPLFNAGRGCALTEENTAELDALIMDGHSLAAGAVACVQAIANPVSLARRVMEDTPHCLLAGEGALKFAKKIGFPVVEDPLVLVTAESHERSVDAANYVGTVEDFISGNSKQTDSTGSSQGFDTVGAVALDSWGQLACATSTGGLPMKMPGRVGDSPLVGCGGYANTVAASSTTGHGESLMKTVLAWEVVRNVEDGLETKEACEKSINKMANSVKGVGGVIALNNHGEFGLAFSSKHMTWAFVSRHVIKFGQELGEEQEIPM</sequence>
<keyword evidence="11" id="KW-1185">Reference proteome</keyword>
<evidence type="ECO:0000256" key="4">
    <source>
        <dbReference type="ARBA" id="ARBA00022801"/>
    </source>
</evidence>
<dbReference type="Gene3D" id="3.60.20.30">
    <property type="entry name" value="(Glycosyl)asparaginase"/>
    <property type="match status" value="1"/>
</dbReference>
<comment type="similarity">
    <text evidence="2">Belongs to the Ntn-hydrolase family.</text>
</comment>
<feature type="site" description="Cleavage; by autolysis" evidence="9">
    <location>
        <begin position="179"/>
        <end position="180"/>
    </location>
</feature>
<organism evidence="10 11">
    <name type="scientific">Pocillopora meandrina</name>
    <dbReference type="NCBI Taxonomy" id="46732"/>
    <lineage>
        <taxon>Eukaryota</taxon>
        <taxon>Metazoa</taxon>
        <taxon>Cnidaria</taxon>
        <taxon>Anthozoa</taxon>
        <taxon>Hexacorallia</taxon>
        <taxon>Scleractinia</taxon>
        <taxon>Astrocoeniina</taxon>
        <taxon>Pocilloporidae</taxon>
        <taxon>Pocillopora</taxon>
    </lineage>
</organism>
<comment type="caution">
    <text evidence="10">The sequence shown here is derived from an EMBL/GenBank/DDBJ whole genome shotgun (WGS) entry which is preliminary data.</text>
</comment>
<dbReference type="FunFam" id="3.60.20.30:FF:000001">
    <property type="entry name" value="Isoaspartyl peptidase/L-asparaginase"/>
    <property type="match status" value="1"/>
</dbReference>
<keyword evidence="3" id="KW-0645">Protease</keyword>
<evidence type="ECO:0000256" key="1">
    <source>
        <dbReference type="ARBA" id="ARBA00000306"/>
    </source>
</evidence>
<dbReference type="SUPFAM" id="SSF56235">
    <property type="entry name" value="N-terminal nucleophile aminohydrolases (Ntn hydrolases)"/>
    <property type="match status" value="1"/>
</dbReference>
<evidence type="ECO:0008006" key="12">
    <source>
        <dbReference type="Google" id="ProtNLM"/>
    </source>
</evidence>
<evidence type="ECO:0000256" key="8">
    <source>
        <dbReference type="PIRSR" id="PIRSR600246-2"/>
    </source>
</evidence>
<evidence type="ECO:0000256" key="3">
    <source>
        <dbReference type="ARBA" id="ARBA00022670"/>
    </source>
</evidence>
<accession>A0AAU9WFR4</accession>
<dbReference type="GO" id="GO:0005737">
    <property type="term" value="C:cytoplasm"/>
    <property type="evidence" value="ECO:0007669"/>
    <property type="project" value="TreeGrafter"/>
</dbReference>
<keyword evidence="5" id="KW-0068">Autocatalytic cleavage</keyword>
<evidence type="ECO:0000313" key="11">
    <source>
        <dbReference type="Proteomes" id="UP001159428"/>
    </source>
</evidence>
<dbReference type="CDD" id="cd04702">
    <property type="entry name" value="ASRGL1_like"/>
    <property type="match status" value="1"/>
</dbReference>
<feature type="binding site" evidence="8">
    <location>
        <begin position="208"/>
        <end position="211"/>
    </location>
    <ligand>
        <name>substrate</name>
    </ligand>
</feature>
<evidence type="ECO:0000256" key="5">
    <source>
        <dbReference type="ARBA" id="ARBA00022813"/>
    </source>
</evidence>
<proteinExistence type="inferred from homology"/>
<gene>
    <name evidence="10" type="ORF">PMEA_00003659</name>
</gene>
<dbReference type="GO" id="GO:0008798">
    <property type="term" value="F:beta-aspartyl-peptidase activity"/>
    <property type="evidence" value="ECO:0007669"/>
    <property type="project" value="UniProtKB-EC"/>
</dbReference>
<feature type="binding site" evidence="8">
    <location>
        <begin position="230"/>
        <end position="233"/>
    </location>
    <ligand>
        <name>substrate</name>
    </ligand>
</feature>
<dbReference type="GO" id="GO:0004067">
    <property type="term" value="F:asparaginase activity"/>
    <property type="evidence" value="ECO:0007669"/>
    <property type="project" value="UniProtKB-EC"/>
</dbReference>
<dbReference type="Proteomes" id="UP001159428">
    <property type="component" value="Unassembled WGS sequence"/>
</dbReference>
<dbReference type="PANTHER" id="PTHR10188:SF43">
    <property type="entry name" value="ASPARAGINASE (EUROFUNG)"/>
    <property type="match status" value="1"/>
</dbReference>
<evidence type="ECO:0000313" key="10">
    <source>
        <dbReference type="EMBL" id="CAH3110405.1"/>
    </source>
</evidence>
<dbReference type="Pfam" id="PF01112">
    <property type="entry name" value="Asparaginase_2"/>
    <property type="match status" value="1"/>
</dbReference>
<dbReference type="GO" id="GO:0006508">
    <property type="term" value="P:proteolysis"/>
    <property type="evidence" value="ECO:0007669"/>
    <property type="project" value="UniProtKB-KW"/>
</dbReference>
<dbReference type="InterPro" id="IPR000246">
    <property type="entry name" value="Peptidase_T2"/>
</dbReference>
<reference evidence="10 11" key="1">
    <citation type="submission" date="2022-05" db="EMBL/GenBank/DDBJ databases">
        <authorList>
            <consortium name="Genoscope - CEA"/>
            <person name="William W."/>
        </authorList>
    </citation>
    <scope>NUCLEOTIDE SEQUENCE [LARGE SCALE GENOMIC DNA]</scope>
</reference>
<protein>
    <recommendedName>
        <fullName evidence="12">Asparaginase</fullName>
    </recommendedName>
</protein>
<comment type="catalytic activity">
    <reaction evidence="6">
        <text>L-asparagine + H2O = L-aspartate + NH4(+)</text>
        <dbReference type="Rhea" id="RHEA:21016"/>
        <dbReference type="ChEBI" id="CHEBI:15377"/>
        <dbReference type="ChEBI" id="CHEBI:28938"/>
        <dbReference type="ChEBI" id="CHEBI:29991"/>
        <dbReference type="ChEBI" id="CHEBI:58048"/>
        <dbReference type="EC" id="3.5.1.1"/>
    </reaction>
</comment>
<feature type="active site" description="Nucleophile" evidence="7">
    <location>
        <position position="180"/>
    </location>
</feature>
<evidence type="ECO:0000256" key="7">
    <source>
        <dbReference type="PIRSR" id="PIRSR600246-1"/>
    </source>
</evidence>
<dbReference type="InterPro" id="IPR033844">
    <property type="entry name" value="ASRGL1_meta"/>
</dbReference>
<evidence type="ECO:0000256" key="6">
    <source>
        <dbReference type="ARBA" id="ARBA00049366"/>
    </source>
</evidence>
<dbReference type="AlphaFoldDB" id="A0AAU9WFR4"/>